<dbReference type="NCBIfam" id="TIGR00657">
    <property type="entry name" value="asp_kinases"/>
    <property type="match status" value="1"/>
</dbReference>
<keyword evidence="4 7" id="KW-0418">Kinase</keyword>
<keyword evidence="2 7" id="KW-0808">Transferase</keyword>
<dbReference type="SUPFAM" id="SSF55021">
    <property type="entry name" value="ACT-like"/>
    <property type="match status" value="2"/>
</dbReference>
<dbReference type="PANTHER" id="PTHR21499:SF59">
    <property type="entry name" value="ASPARTOKINASE"/>
    <property type="match status" value="1"/>
</dbReference>
<dbReference type="InterPro" id="IPR005260">
    <property type="entry name" value="Asp_kin_monofn"/>
</dbReference>
<dbReference type="OrthoDB" id="4323675at2759"/>
<dbReference type="Proteomes" id="UP000789831">
    <property type="component" value="Unassembled WGS sequence"/>
</dbReference>
<dbReference type="Pfam" id="PF22468">
    <property type="entry name" value="ACT_9"/>
    <property type="match status" value="1"/>
</dbReference>
<dbReference type="FunFam" id="3.40.1160.10:FF:000023">
    <property type="entry name" value="Probable aspartokinase"/>
    <property type="match status" value="1"/>
</dbReference>
<evidence type="ECO:0000256" key="1">
    <source>
        <dbReference type="ARBA" id="ARBA00010122"/>
    </source>
</evidence>
<gene>
    <name evidence="9" type="ORF">AGERDE_LOCUS206</name>
</gene>
<evidence type="ECO:0000313" key="10">
    <source>
        <dbReference type="Proteomes" id="UP000789831"/>
    </source>
</evidence>
<dbReference type="InterPro" id="IPR001048">
    <property type="entry name" value="Asp/Glu/Uridylate_kinase"/>
</dbReference>
<keyword evidence="10" id="KW-1185">Reference proteome</keyword>
<dbReference type="GO" id="GO:0009089">
    <property type="term" value="P:lysine biosynthetic process via diaminopimelate"/>
    <property type="evidence" value="ECO:0007669"/>
    <property type="project" value="InterPro"/>
</dbReference>
<dbReference type="GO" id="GO:0071266">
    <property type="term" value="P:'de novo' L-methionine biosynthetic process"/>
    <property type="evidence" value="ECO:0007669"/>
    <property type="project" value="UniProtKB-ARBA"/>
</dbReference>
<dbReference type="InterPro" id="IPR054352">
    <property type="entry name" value="ACT_Aspartokinase"/>
</dbReference>
<dbReference type="PROSITE" id="PS51671">
    <property type="entry name" value="ACT"/>
    <property type="match status" value="1"/>
</dbReference>
<name>A0A9N8UW04_9GLOM</name>
<dbReference type="GO" id="GO:0009090">
    <property type="term" value="P:homoserine biosynthetic process"/>
    <property type="evidence" value="ECO:0007669"/>
    <property type="project" value="TreeGrafter"/>
</dbReference>
<dbReference type="Pfam" id="PF00696">
    <property type="entry name" value="AA_kinase"/>
    <property type="match status" value="1"/>
</dbReference>
<dbReference type="InterPro" id="IPR001341">
    <property type="entry name" value="Asp_kinase"/>
</dbReference>
<dbReference type="Gene3D" id="3.30.2130.10">
    <property type="entry name" value="VC0802-like"/>
    <property type="match status" value="1"/>
</dbReference>
<accession>A0A9N8UW04</accession>
<keyword evidence="5" id="KW-0067">ATP-binding</keyword>
<evidence type="ECO:0000313" key="9">
    <source>
        <dbReference type="EMBL" id="CAG8433694.1"/>
    </source>
</evidence>
<sequence>MIRSYLETKRVVLVCSARSGETKSRGTTNRLLAATEDARNPTSRKYLDILDEICKDHIDAAKGHIRDPEILADLEKELQRDCNNLQNFLKAAQVIGEISPKSKDNIIGVGEKLACRIVTAALRDKGIDAKFVDLVNIIEKEFDPNNLGQDFYDYLSNCLSREVMNCGNSVPVLTGFFGSVPGSLLNNIGRGYTDLCAALVAVGINAEEFQIWKEVDGIFTADPRKVPQARLLPIITPEEATELTYYGSEVIHPLTMNQVIRARIPVRIKNVENPQGQGTVIFPDIKLTSENGDSGINNDNNGSVTLFKNGHTTPPHIPRLLFENGYQHDMTRRHPTAVTIKNNIIVINIHSYRKVASYGFFASIFITLDKYGIVVDLISTSEVHVSMAFCVEVSERDLQNAIGELRKLGSVDILKNQAILSLVGKQMKNMVGIAGKMFTTLSAANINIEMISQGASEINISCVIDEHNATKALNVVHRELLSISPALNIRNGPWFY</sequence>
<keyword evidence="3" id="KW-0547">Nucleotide-binding</keyword>
<dbReference type="SUPFAM" id="SSF53633">
    <property type="entry name" value="Carbamate kinase-like"/>
    <property type="match status" value="1"/>
</dbReference>
<proteinExistence type="inferred from homology"/>
<evidence type="ECO:0000259" key="8">
    <source>
        <dbReference type="PROSITE" id="PS51671"/>
    </source>
</evidence>
<dbReference type="AlphaFoldDB" id="A0A9N8UW04"/>
<comment type="catalytic activity">
    <reaction evidence="6 7">
        <text>L-aspartate + ATP = 4-phospho-L-aspartate + ADP</text>
        <dbReference type="Rhea" id="RHEA:23776"/>
        <dbReference type="ChEBI" id="CHEBI:29991"/>
        <dbReference type="ChEBI" id="CHEBI:30616"/>
        <dbReference type="ChEBI" id="CHEBI:57535"/>
        <dbReference type="ChEBI" id="CHEBI:456216"/>
        <dbReference type="EC" id="2.7.2.4"/>
    </reaction>
</comment>
<dbReference type="Gene3D" id="3.40.1160.10">
    <property type="entry name" value="Acetylglutamate kinase-like"/>
    <property type="match status" value="1"/>
</dbReference>
<protein>
    <recommendedName>
        <fullName evidence="7">Aspartokinase</fullName>
        <ecNumber evidence="7">2.7.2.4</ecNumber>
    </recommendedName>
</protein>
<evidence type="ECO:0000256" key="4">
    <source>
        <dbReference type="ARBA" id="ARBA00022777"/>
    </source>
</evidence>
<dbReference type="GO" id="GO:0005524">
    <property type="term" value="F:ATP binding"/>
    <property type="evidence" value="ECO:0007669"/>
    <property type="project" value="UniProtKB-KW"/>
</dbReference>
<dbReference type="PIRSF" id="PIRSF000726">
    <property type="entry name" value="Asp_kin"/>
    <property type="match status" value="1"/>
</dbReference>
<evidence type="ECO:0000256" key="3">
    <source>
        <dbReference type="ARBA" id="ARBA00022741"/>
    </source>
</evidence>
<comment type="caution">
    <text evidence="9">The sequence shown here is derived from an EMBL/GenBank/DDBJ whole genome shotgun (WGS) entry which is preliminary data.</text>
</comment>
<dbReference type="GO" id="GO:0004072">
    <property type="term" value="F:aspartate kinase activity"/>
    <property type="evidence" value="ECO:0007669"/>
    <property type="project" value="UniProtKB-EC"/>
</dbReference>
<reference evidence="9" key="1">
    <citation type="submission" date="2021-06" db="EMBL/GenBank/DDBJ databases">
        <authorList>
            <person name="Kallberg Y."/>
            <person name="Tangrot J."/>
            <person name="Rosling A."/>
        </authorList>
    </citation>
    <scope>NUCLEOTIDE SEQUENCE</scope>
    <source>
        <strain evidence="9">MT106</strain>
    </source>
</reference>
<dbReference type="GO" id="GO:0005829">
    <property type="term" value="C:cytosol"/>
    <property type="evidence" value="ECO:0007669"/>
    <property type="project" value="TreeGrafter"/>
</dbReference>
<dbReference type="InterPro" id="IPR045865">
    <property type="entry name" value="ACT-like_dom_sf"/>
</dbReference>
<dbReference type="EC" id="2.7.2.4" evidence="7"/>
<dbReference type="FunFam" id="3.30.2130.10:FF:000001">
    <property type="entry name" value="Bifunctional aspartokinase/homoserine dehydrogenase"/>
    <property type="match status" value="1"/>
</dbReference>
<dbReference type="PANTHER" id="PTHR21499">
    <property type="entry name" value="ASPARTATE KINASE"/>
    <property type="match status" value="1"/>
</dbReference>
<evidence type="ECO:0000256" key="5">
    <source>
        <dbReference type="ARBA" id="ARBA00022840"/>
    </source>
</evidence>
<evidence type="ECO:0000256" key="2">
    <source>
        <dbReference type="ARBA" id="ARBA00022679"/>
    </source>
</evidence>
<dbReference type="GO" id="GO:0009088">
    <property type="term" value="P:threonine biosynthetic process"/>
    <property type="evidence" value="ECO:0007669"/>
    <property type="project" value="UniProtKB-ARBA"/>
</dbReference>
<dbReference type="InterPro" id="IPR036393">
    <property type="entry name" value="AceGlu_kinase-like_sf"/>
</dbReference>
<dbReference type="InterPro" id="IPR002912">
    <property type="entry name" value="ACT_dom"/>
</dbReference>
<evidence type="ECO:0000256" key="7">
    <source>
        <dbReference type="RuleBase" id="RU003448"/>
    </source>
</evidence>
<comment type="similarity">
    <text evidence="1 7">Belongs to the aspartokinase family.</text>
</comment>
<evidence type="ECO:0000256" key="6">
    <source>
        <dbReference type="ARBA" id="ARBA00047872"/>
    </source>
</evidence>
<dbReference type="EMBL" id="CAJVPL010000009">
    <property type="protein sequence ID" value="CAG8433694.1"/>
    <property type="molecule type" value="Genomic_DNA"/>
</dbReference>
<feature type="domain" description="ACT" evidence="8">
    <location>
        <begin position="422"/>
        <end position="494"/>
    </location>
</feature>
<organism evidence="9 10">
    <name type="scientific">Ambispora gerdemannii</name>
    <dbReference type="NCBI Taxonomy" id="144530"/>
    <lineage>
        <taxon>Eukaryota</taxon>
        <taxon>Fungi</taxon>
        <taxon>Fungi incertae sedis</taxon>
        <taxon>Mucoromycota</taxon>
        <taxon>Glomeromycotina</taxon>
        <taxon>Glomeromycetes</taxon>
        <taxon>Archaeosporales</taxon>
        <taxon>Ambisporaceae</taxon>
        <taxon>Ambispora</taxon>
    </lineage>
</organism>